<dbReference type="PRINTS" id="PR00723">
    <property type="entry name" value="SUBTILISIN"/>
</dbReference>
<dbReference type="PROSITE" id="PS00136">
    <property type="entry name" value="SUBTILASE_ASP"/>
    <property type="match status" value="1"/>
</dbReference>
<dbReference type="InterPro" id="IPR015500">
    <property type="entry name" value="Peptidase_S8_subtilisin-rel"/>
</dbReference>
<keyword evidence="2" id="KW-0645">Protease</keyword>
<dbReference type="GO" id="GO:0006508">
    <property type="term" value="P:proteolysis"/>
    <property type="evidence" value="ECO:0007669"/>
    <property type="project" value="UniProtKB-KW"/>
</dbReference>
<dbReference type="EMBL" id="CAMXCT030002324">
    <property type="protein sequence ID" value="CAL4784655.1"/>
    <property type="molecule type" value="Genomic_DNA"/>
</dbReference>
<dbReference type="InterPro" id="IPR050131">
    <property type="entry name" value="Peptidase_S8_subtilisin-like"/>
</dbReference>
<evidence type="ECO:0000256" key="5">
    <source>
        <dbReference type="ARBA" id="ARBA00023529"/>
    </source>
</evidence>
<dbReference type="EMBL" id="CAMXCT020002324">
    <property type="protein sequence ID" value="CAL1150718.1"/>
    <property type="molecule type" value="Genomic_DNA"/>
</dbReference>
<dbReference type="InterPro" id="IPR000209">
    <property type="entry name" value="Peptidase_S8/S53_dom"/>
</dbReference>
<dbReference type="InterPro" id="IPR023827">
    <property type="entry name" value="Peptidase_S8_Asp-AS"/>
</dbReference>
<name>A0A9P1CUT6_9DINO</name>
<dbReference type="InterPro" id="IPR036852">
    <property type="entry name" value="Peptidase_S8/S53_dom_sf"/>
</dbReference>
<evidence type="ECO:0000256" key="1">
    <source>
        <dbReference type="ARBA" id="ARBA00011073"/>
    </source>
</evidence>
<dbReference type="OrthoDB" id="206201at2759"/>
<evidence type="ECO:0000256" key="2">
    <source>
        <dbReference type="ARBA" id="ARBA00022670"/>
    </source>
</evidence>
<sequence length="599" mass="64655">MLQRDGGTGFPWDARPGYVHLMQDSQPPSPRETHQVPRPSCWRYQGFVTILVALLLLGIGRIPWPKGWAFHLRGSATKWRPSVQSAYLQGQVGAQLPPHWMTRSMESVPIFQQNSTQAGQRRVWLVKVWCNEELPLQLTVHPKDDFGRLQLVMKAVRKTGAEVLFEGHREGLPMTAIRANATQLQALLNETHDLVEFVEEDSAMTATEDGTVKEKDVNDDMGTAHPSKRRSSLQDFPPSWGLDRIDQRGAVAGGHNASYRYHPKAGESVHVYVLDTGIRTSHKDFGGRAVRVLEVTDKGLHLCDDSEDKECAMDKNGHGTRIAGIVGGHRYGVAKSTTIHAIKVLDDEGHGSSWRLAAAFDWLLVNAEQPAVLVVASYVRGQLSAVASAVDAATRAGITVVVAATDRGLTAHPNACDYTPGFAQSVLTIGATTRRDTQALTSSSGTCIDLLAPGEEVVTCGVSSDLSEALPQRSSSALAAAHAAGAAALLLSEKPHLQASEVKQTLIATSTVGRLSQLHGSPDRLLNSLGEELEVPFWATEGMWSLVDGGKDRECGPGCPVPWAAGAGDAPNPGRYGEAIAPKIAFICLIFVAEFYGLW</sequence>
<reference evidence="10" key="1">
    <citation type="submission" date="2022-10" db="EMBL/GenBank/DDBJ databases">
        <authorList>
            <person name="Chen Y."/>
            <person name="Dougan E. K."/>
            <person name="Chan C."/>
            <person name="Rhodes N."/>
            <person name="Thang M."/>
        </authorList>
    </citation>
    <scope>NUCLEOTIDE SEQUENCE</scope>
</reference>
<evidence type="ECO:0000256" key="3">
    <source>
        <dbReference type="ARBA" id="ARBA00022801"/>
    </source>
</evidence>
<comment type="caution">
    <text evidence="7">Lacks conserved residue(s) required for the propagation of feature annotation.</text>
</comment>
<evidence type="ECO:0000256" key="4">
    <source>
        <dbReference type="ARBA" id="ARBA00022825"/>
    </source>
</evidence>
<evidence type="ECO:0000256" key="6">
    <source>
        <dbReference type="ARBA" id="ARBA00023619"/>
    </source>
</evidence>
<comment type="caution">
    <text evidence="10">The sequence shown here is derived from an EMBL/GenBank/DDBJ whole genome shotgun (WGS) entry which is preliminary data.</text>
</comment>
<evidence type="ECO:0000259" key="9">
    <source>
        <dbReference type="Pfam" id="PF00082"/>
    </source>
</evidence>
<keyword evidence="3" id="KW-0378">Hydrolase</keyword>
<evidence type="ECO:0000313" key="11">
    <source>
        <dbReference type="EMBL" id="CAL4784655.1"/>
    </source>
</evidence>
<reference evidence="11 12" key="2">
    <citation type="submission" date="2024-05" db="EMBL/GenBank/DDBJ databases">
        <authorList>
            <person name="Chen Y."/>
            <person name="Shah S."/>
            <person name="Dougan E. K."/>
            <person name="Thang M."/>
            <person name="Chan C."/>
        </authorList>
    </citation>
    <scope>NUCLEOTIDE SEQUENCE [LARGE SCALE GENOMIC DNA]</scope>
</reference>
<feature type="region of interest" description="Disordered" evidence="8">
    <location>
        <begin position="215"/>
        <end position="239"/>
    </location>
</feature>
<dbReference type="EC" id="3.4.21.62" evidence="6"/>
<dbReference type="PANTHER" id="PTHR43806">
    <property type="entry name" value="PEPTIDASE S8"/>
    <property type="match status" value="1"/>
</dbReference>
<evidence type="ECO:0000313" key="10">
    <source>
        <dbReference type="EMBL" id="CAI3997343.1"/>
    </source>
</evidence>
<evidence type="ECO:0000256" key="8">
    <source>
        <dbReference type="SAM" id="MobiDB-lite"/>
    </source>
</evidence>
<evidence type="ECO:0000313" key="12">
    <source>
        <dbReference type="Proteomes" id="UP001152797"/>
    </source>
</evidence>
<proteinExistence type="inferred from homology"/>
<dbReference type="SUPFAM" id="SSF52743">
    <property type="entry name" value="Subtilisin-like"/>
    <property type="match status" value="1"/>
</dbReference>
<dbReference type="PROSITE" id="PS00137">
    <property type="entry name" value="SUBTILASE_HIS"/>
    <property type="match status" value="1"/>
</dbReference>
<gene>
    <name evidence="10" type="ORF">C1SCF055_LOCUS23732</name>
</gene>
<dbReference type="InterPro" id="IPR022398">
    <property type="entry name" value="Peptidase_S8_His-AS"/>
</dbReference>
<comment type="catalytic activity">
    <reaction evidence="5">
        <text>Hydrolysis of proteins with broad specificity for peptide bonds, and a preference for a large uncharged residue in P1. Hydrolyzes peptide amides.</text>
        <dbReference type="EC" id="3.4.21.62"/>
    </reaction>
</comment>
<dbReference type="PROSITE" id="PS51892">
    <property type="entry name" value="SUBTILASE"/>
    <property type="match status" value="1"/>
</dbReference>
<dbReference type="GO" id="GO:0004252">
    <property type="term" value="F:serine-type endopeptidase activity"/>
    <property type="evidence" value="ECO:0007669"/>
    <property type="project" value="UniProtKB-EC"/>
</dbReference>
<dbReference type="Gene3D" id="3.40.50.200">
    <property type="entry name" value="Peptidase S8/S53 domain"/>
    <property type="match status" value="1"/>
</dbReference>
<dbReference type="GO" id="GO:0005615">
    <property type="term" value="C:extracellular space"/>
    <property type="evidence" value="ECO:0007669"/>
    <property type="project" value="TreeGrafter"/>
</dbReference>
<dbReference type="AlphaFoldDB" id="A0A9P1CUT6"/>
<dbReference type="PANTHER" id="PTHR43806:SF11">
    <property type="entry name" value="CEREVISIN-RELATED"/>
    <property type="match status" value="1"/>
</dbReference>
<dbReference type="EMBL" id="CAMXCT010002324">
    <property type="protein sequence ID" value="CAI3997343.1"/>
    <property type="molecule type" value="Genomic_DNA"/>
</dbReference>
<accession>A0A9P1CUT6</accession>
<keyword evidence="12" id="KW-1185">Reference proteome</keyword>
<organism evidence="10">
    <name type="scientific">Cladocopium goreaui</name>
    <dbReference type="NCBI Taxonomy" id="2562237"/>
    <lineage>
        <taxon>Eukaryota</taxon>
        <taxon>Sar</taxon>
        <taxon>Alveolata</taxon>
        <taxon>Dinophyceae</taxon>
        <taxon>Suessiales</taxon>
        <taxon>Symbiodiniaceae</taxon>
        <taxon>Cladocopium</taxon>
    </lineage>
</organism>
<feature type="domain" description="Peptidase S8/S53" evidence="9">
    <location>
        <begin position="267"/>
        <end position="511"/>
    </location>
</feature>
<evidence type="ECO:0000256" key="7">
    <source>
        <dbReference type="PROSITE-ProRule" id="PRU01240"/>
    </source>
</evidence>
<comment type="similarity">
    <text evidence="1 7">Belongs to the peptidase S8 family.</text>
</comment>
<keyword evidence="4" id="KW-0720">Serine protease</keyword>
<protein>
    <recommendedName>
        <fullName evidence="6">subtilisin</fullName>
        <ecNumber evidence="6">3.4.21.62</ecNumber>
    </recommendedName>
</protein>
<dbReference type="Proteomes" id="UP001152797">
    <property type="component" value="Unassembled WGS sequence"/>
</dbReference>
<dbReference type="Pfam" id="PF00082">
    <property type="entry name" value="Peptidase_S8"/>
    <property type="match status" value="1"/>
</dbReference>